<dbReference type="PANTHER" id="PTHR43312:SF2">
    <property type="entry name" value="OXIDOREDUCTASE"/>
    <property type="match status" value="1"/>
</dbReference>
<dbReference type="PROSITE" id="PS00198">
    <property type="entry name" value="4FE4S_FER_1"/>
    <property type="match status" value="1"/>
</dbReference>
<proteinExistence type="predicted"/>
<evidence type="ECO:0000256" key="1">
    <source>
        <dbReference type="ARBA" id="ARBA00022723"/>
    </source>
</evidence>
<evidence type="ECO:0000256" key="2">
    <source>
        <dbReference type="ARBA" id="ARBA00023004"/>
    </source>
</evidence>
<organism evidence="5 6">
    <name type="scientific">Halanaerobacter jeridensis</name>
    <dbReference type="NCBI Taxonomy" id="706427"/>
    <lineage>
        <taxon>Bacteria</taxon>
        <taxon>Bacillati</taxon>
        <taxon>Bacillota</taxon>
        <taxon>Clostridia</taxon>
        <taxon>Halanaerobiales</taxon>
        <taxon>Halobacteroidaceae</taxon>
        <taxon>Halanaerobacter</taxon>
    </lineage>
</organism>
<dbReference type="InterPro" id="IPR009051">
    <property type="entry name" value="Helical_ferredxn"/>
</dbReference>
<dbReference type="Gene3D" id="1.10.1060.10">
    <property type="entry name" value="Alpha-helical ferredoxin"/>
    <property type="match status" value="1"/>
</dbReference>
<gene>
    <name evidence="5" type="ORF">JOC47_002500</name>
</gene>
<dbReference type="Pfam" id="PF13187">
    <property type="entry name" value="Fer4_9"/>
    <property type="match status" value="1"/>
</dbReference>
<dbReference type="Proteomes" id="UP000774000">
    <property type="component" value="Unassembled WGS sequence"/>
</dbReference>
<protein>
    <submittedName>
        <fullName evidence="5">Aldo/keto reductase-like oxidoreductase</fullName>
    </submittedName>
</protein>
<dbReference type="InterPro" id="IPR036812">
    <property type="entry name" value="NAD(P)_OxRdtase_dom_sf"/>
</dbReference>
<dbReference type="Gene3D" id="3.20.20.100">
    <property type="entry name" value="NADP-dependent oxidoreductase domain"/>
    <property type="match status" value="1"/>
</dbReference>
<reference evidence="5" key="1">
    <citation type="submission" date="2021-01" db="EMBL/GenBank/DDBJ databases">
        <title>Genomic Encyclopedia of Type Strains, Phase IV (KMG-IV): sequencing the most valuable type-strain genomes for metagenomic binning, comparative biology and taxonomic classification.</title>
        <authorList>
            <person name="Goeker M."/>
        </authorList>
    </citation>
    <scope>NUCLEOTIDE SEQUENCE</scope>
    <source>
        <strain evidence="5">DSM 23230</strain>
    </source>
</reference>
<sequence length="383" mass="43586">MQYRNFGNLDWEVSALGFGAMRLPTDEADEGIDRSKAVEMLRYAIDNGVNYVDTAWPYHGGESEDLVAEALKDGYREQVKVATKLPSWEVESREDLDKYLNKQLERLDIEKVDFYLLHALDEGHWQNYKDLGLEYVFDWIERMKAEGKIDQIGFSFHDDYDLFEELVDAYDWDFCQIQYNYIDTEFQAGKKGLKYADKNDIPVVVMEPLRGGTLAGEMPEEIKDIFAQSKTERSSADWALQWLWNQPEVAVVLSGMSTLEQVKENVESAANSGVGQLSKKEEEIVEEVANKYEAMVPVNCTGCGYCVPCPEGVEIPGIFALYNEAKIFDLEEQKRREYHNTDVISESGRASACVACGACEEACPQNLDIIDELETAVEYFENS</sequence>
<keyword evidence="1" id="KW-0479">Metal-binding</keyword>
<dbReference type="AlphaFoldDB" id="A0A939BRS6"/>
<evidence type="ECO:0000256" key="3">
    <source>
        <dbReference type="ARBA" id="ARBA00023014"/>
    </source>
</evidence>
<dbReference type="PROSITE" id="PS51379">
    <property type="entry name" value="4FE4S_FER_2"/>
    <property type="match status" value="1"/>
</dbReference>
<dbReference type="RefSeq" id="WP_204702384.1">
    <property type="nucleotide sequence ID" value="NZ_JAFBDQ010000015.1"/>
</dbReference>
<evidence type="ECO:0000313" key="5">
    <source>
        <dbReference type="EMBL" id="MBM7557634.1"/>
    </source>
</evidence>
<dbReference type="InterPro" id="IPR017900">
    <property type="entry name" value="4Fe4S_Fe_S_CS"/>
</dbReference>
<evidence type="ECO:0000313" key="6">
    <source>
        <dbReference type="Proteomes" id="UP000774000"/>
    </source>
</evidence>
<dbReference type="CDD" id="cd19096">
    <property type="entry name" value="AKR_Fe-S_oxidoreductase"/>
    <property type="match status" value="1"/>
</dbReference>
<dbReference type="GO" id="GO:0046872">
    <property type="term" value="F:metal ion binding"/>
    <property type="evidence" value="ECO:0007669"/>
    <property type="project" value="UniProtKB-KW"/>
</dbReference>
<keyword evidence="6" id="KW-1185">Reference proteome</keyword>
<feature type="domain" description="4Fe-4S ferredoxin-type" evidence="4">
    <location>
        <begin position="344"/>
        <end position="372"/>
    </location>
</feature>
<dbReference type="EMBL" id="JAFBDQ010000015">
    <property type="protein sequence ID" value="MBM7557634.1"/>
    <property type="molecule type" value="Genomic_DNA"/>
</dbReference>
<evidence type="ECO:0000259" key="4">
    <source>
        <dbReference type="PROSITE" id="PS51379"/>
    </source>
</evidence>
<dbReference type="InterPro" id="IPR017896">
    <property type="entry name" value="4Fe4S_Fe-S-bd"/>
</dbReference>
<keyword evidence="3" id="KW-0411">Iron-sulfur</keyword>
<name>A0A939BRS6_9FIRM</name>
<dbReference type="SUPFAM" id="SSF46548">
    <property type="entry name" value="alpha-helical ferredoxin"/>
    <property type="match status" value="1"/>
</dbReference>
<keyword evidence="2" id="KW-0408">Iron</keyword>
<accession>A0A939BRS6</accession>
<dbReference type="InterPro" id="IPR053135">
    <property type="entry name" value="AKR2_Oxidoreductase"/>
</dbReference>
<comment type="caution">
    <text evidence="5">The sequence shown here is derived from an EMBL/GenBank/DDBJ whole genome shotgun (WGS) entry which is preliminary data.</text>
</comment>
<dbReference type="GO" id="GO:0051536">
    <property type="term" value="F:iron-sulfur cluster binding"/>
    <property type="evidence" value="ECO:0007669"/>
    <property type="project" value="UniProtKB-KW"/>
</dbReference>
<dbReference type="PANTHER" id="PTHR43312">
    <property type="entry name" value="D-THREO-ALDOSE 1-DEHYDROGENASE"/>
    <property type="match status" value="1"/>
</dbReference>
<dbReference type="Pfam" id="PF00248">
    <property type="entry name" value="Aldo_ket_red"/>
    <property type="match status" value="1"/>
</dbReference>
<dbReference type="InterPro" id="IPR023210">
    <property type="entry name" value="NADP_OxRdtase_dom"/>
</dbReference>
<dbReference type="SUPFAM" id="SSF51430">
    <property type="entry name" value="NAD(P)-linked oxidoreductase"/>
    <property type="match status" value="1"/>
</dbReference>